<name>A0A2P6U4C5_CHLSO</name>
<evidence type="ECO:0000256" key="11">
    <source>
        <dbReference type="ARBA" id="ARBA00023303"/>
    </source>
</evidence>
<evidence type="ECO:0000313" key="17">
    <source>
        <dbReference type="Proteomes" id="UP000239899"/>
    </source>
</evidence>
<dbReference type="OrthoDB" id="526941at2759"/>
<dbReference type="GO" id="GO:0034702">
    <property type="term" value="C:monoatomic ion channel complex"/>
    <property type="evidence" value="ECO:0007669"/>
    <property type="project" value="UniProtKB-KW"/>
</dbReference>
<keyword evidence="8 13" id="KW-0175">Coiled coil</keyword>
<keyword evidence="11" id="KW-0407">Ion channel</keyword>
<dbReference type="AlphaFoldDB" id="A0A2P6U4C5"/>
<dbReference type="PANTHER" id="PTHR46480:SF1">
    <property type="entry name" value="VOLTAGE-GATED HYDROGEN CHANNEL 1"/>
    <property type="match status" value="1"/>
</dbReference>
<keyword evidence="3" id="KW-0813">Transport</keyword>
<evidence type="ECO:0000313" key="16">
    <source>
        <dbReference type="EMBL" id="PRW61163.1"/>
    </source>
</evidence>
<keyword evidence="5" id="KW-0812">Transmembrane</keyword>
<dbReference type="Gene3D" id="1.20.120.350">
    <property type="entry name" value="Voltage-gated potassium channels. Chain C"/>
    <property type="match status" value="1"/>
</dbReference>
<evidence type="ECO:0000256" key="6">
    <source>
        <dbReference type="ARBA" id="ARBA00022882"/>
    </source>
</evidence>
<keyword evidence="17" id="KW-1185">Reference proteome</keyword>
<evidence type="ECO:0000256" key="1">
    <source>
        <dbReference type="ARBA" id="ARBA00004651"/>
    </source>
</evidence>
<feature type="region of interest" description="Disordered" evidence="14">
    <location>
        <begin position="31"/>
        <end position="67"/>
    </location>
</feature>
<accession>A0A2P6U4C5</accession>
<evidence type="ECO:0000256" key="8">
    <source>
        <dbReference type="ARBA" id="ARBA00023054"/>
    </source>
</evidence>
<comment type="subcellular location">
    <subcellularLocation>
        <location evidence="1">Cell membrane</location>
        <topology evidence="1">Multi-pass membrane protein</topology>
    </subcellularLocation>
</comment>
<dbReference type="InterPro" id="IPR005821">
    <property type="entry name" value="Ion_trans_dom"/>
</dbReference>
<evidence type="ECO:0000256" key="7">
    <source>
        <dbReference type="ARBA" id="ARBA00022989"/>
    </source>
</evidence>
<sequence>MLRAACVPSLASAPRARERQAAQTLPSLRLHRVPHANSSTCRRHRHAAGTSQPHSQHTATSSAADSYTNGEAEAAAPVELHGVLSSGDDEGRWHDAMQRALMDSLQPPRAEHPSWWGKRYHNLQRRMAEVLESREAHYMVIGLVLLDLAIVLAELVLSSFYPTPELAPHLVHVAEEALSYTSIGILAIFTAELVAKLLVFGITYFTHSRWHLFDAAVVVSSFALELSLRGVAQEVASLLIFFRLWRIIRIMHGVAEAMELNYGQEMGRLQQRVQQLETELSVSQQKVLELSHQAALLHVAAAAKGLDLHTVLTTAAETQKSLASAAQQSLLAAAAATASRAIELSSILEAADAELKLSSATAQQQLFQAAAAAAARPTARGRTLVVYVFSGSDPEYADNLRFFIEQAVQEGDGCDYVIVLQQGGGLSQPDPLPPLPPNARYLHHPNECYDIGTVGWVLEQQLPAAASTYSYFVWLNSSVRGPFLPAYLRGRLHWTEPLLSKLSATVKLVGATINCGRAYDVPPTAHVQSYVSVTDADGLAALLATGRVFRCWGHIHETIIESEIGASRAMLAAGYSIDSLMLRYQGVDWRDPAVTRRACNGELNPLQPGFNDGLSVHPLEVMFVKVKAAMRAAGNWPHVTAAVKYAQWLQLQSHEAAAHAAGAVRPSQAWLDAIAANEWPQQQAPVLLAEAERRGPACFDHTFYINSGYDLAFMWDQPDPAGLAWEQFLRMGLYEGRPYRFTC</sequence>
<dbReference type="GO" id="GO:0005886">
    <property type="term" value="C:plasma membrane"/>
    <property type="evidence" value="ECO:0007669"/>
    <property type="project" value="UniProtKB-SubCell"/>
</dbReference>
<dbReference type="Proteomes" id="UP000239899">
    <property type="component" value="Unassembled WGS sequence"/>
</dbReference>
<keyword evidence="6" id="KW-0851">Voltage-gated channel</keyword>
<evidence type="ECO:0000256" key="12">
    <source>
        <dbReference type="ARBA" id="ARBA00031989"/>
    </source>
</evidence>
<feature type="coiled-coil region" evidence="13">
    <location>
        <begin position="259"/>
        <end position="293"/>
    </location>
</feature>
<evidence type="ECO:0000256" key="9">
    <source>
        <dbReference type="ARBA" id="ARBA00023065"/>
    </source>
</evidence>
<dbReference type="InterPro" id="IPR031846">
    <property type="entry name" value="Hvcn1"/>
</dbReference>
<dbReference type="EMBL" id="LHPG02000001">
    <property type="protein sequence ID" value="PRW61163.1"/>
    <property type="molecule type" value="Genomic_DNA"/>
</dbReference>
<evidence type="ECO:0000256" key="4">
    <source>
        <dbReference type="ARBA" id="ARBA00022475"/>
    </source>
</evidence>
<proteinExistence type="predicted"/>
<evidence type="ECO:0000259" key="15">
    <source>
        <dbReference type="Pfam" id="PF00520"/>
    </source>
</evidence>
<keyword evidence="9" id="KW-0406">Ion transport</keyword>
<evidence type="ECO:0000256" key="5">
    <source>
        <dbReference type="ARBA" id="ARBA00022692"/>
    </source>
</evidence>
<evidence type="ECO:0000256" key="3">
    <source>
        <dbReference type="ARBA" id="ARBA00022448"/>
    </source>
</evidence>
<evidence type="ECO:0000256" key="2">
    <source>
        <dbReference type="ARBA" id="ARBA00015897"/>
    </source>
</evidence>
<dbReference type="Pfam" id="PF00520">
    <property type="entry name" value="Ion_trans"/>
    <property type="match status" value="1"/>
</dbReference>
<keyword evidence="4" id="KW-1003">Cell membrane</keyword>
<dbReference type="STRING" id="3076.A0A2P6U4C5"/>
<evidence type="ECO:0000256" key="14">
    <source>
        <dbReference type="SAM" id="MobiDB-lite"/>
    </source>
</evidence>
<dbReference type="PANTHER" id="PTHR46480">
    <property type="entry name" value="F20B24.22"/>
    <property type="match status" value="1"/>
</dbReference>
<evidence type="ECO:0000256" key="10">
    <source>
        <dbReference type="ARBA" id="ARBA00023136"/>
    </source>
</evidence>
<dbReference type="GO" id="GO:0030171">
    <property type="term" value="F:voltage-gated proton channel activity"/>
    <property type="evidence" value="ECO:0007669"/>
    <property type="project" value="InterPro"/>
</dbReference>
<dbReference type="InterPro" id="IPR027359">
    <property type="entry name" value="Volt_channel_dom_sf"/>
</dbReference>
<protein>
    <recommendedName>
        <fullName evidence="2">Voltage-gated hydrogen channel 1</fullName>
    </recommendedName>
    <alternativeName>
        <fullName evidence="12">Hydrogen voltage-gated channel 1</fullName>
    </alternativeName>
</protein>
<feature type="compositionally biased region" description="Polar residues" evidence="14">
    <location>
        <begin position="49"/>
        <end position="67"/>
    </location>
</feature>
<organism evidence="16 17">
    <name type="scientific">Chlorella sorokiniana</name>
    <name type="common">Freshwater green alga</name>
    <dbReference type="NCBI Taxonomy" id="3076"/>
    <lineage>
        <taxon>Eukaryota</taxon>
        <taxon>Viridiplantae</taxon>
        <taxon>Chlorophyta</taxon>
        <taxon>core chlorophytes</taxon>
        <taxon>Trebouxiophyceae</taxon>
        <taxon>Chlorellales</taxon>
        <taxon>Chlorellaceae</taxon>
        <taxon>Chlorella clade</taxon>
        <taxon>Chlorella</taxon>
    </lineage>
</organism>
<reference evidence="16 17" key="1">
    <citation type="journal article" date="2018" name="Plant J.">
        <title>Genome sequences of Chlorella sorokiniana UTEX 1602 and Micractinium conductrix SAG 241.80: implications to maltose excretion by a green alga.</title>
        <authorList>
            <person name="Arriola M.B."/>
            <person name="Velmurugan N."/>
            <person name="Zhang Y."/>
            <person name="Plunkett M.H."/>
            <person name="Hondzo H."/>
            <person name="Barney B.M."/>
        </authorList>
    </citation>
    <scope>NUCLEOTIDE SEQUENCE [LARGE SCALE GENOMIC DNA]</scope>
    <source>
        <strain evidence="17">UTEX 1602</strain>
    </source>
</reference>
<dbReference type="SUPFAM" id="SSF81324">
    <property type="entry name" value="Voltage-gated potassium channels"/>
    <property type="match status" value="1"/>
</dbReference>
<gene>
    <name evidence="16" type="ORF">C2E21_0045</name>
</gene>
<comment type="caution">
    <text evidence="16">The sequence shown here is derived from an EMBL/GenBank/DDBJ whole genome shotgun (WGS) entry which is preliminary data.</text>
</comment>
<feature type="domain" description="Ion transport" evidence="15">
    <location>
        <begin position="145"/>
        <end position="253"/>
    </location>
</feature>
<evidence type="ECO:0000256" key="13">
    <source>
        <dbReference type="SAM" id="Coils"/>
    </source>
</evidence>
<keyword evidence="7" id="KW-1133">Transmembrane helix</keyword>
<keyword evidence="10" id="KW-0472">Membrane</keyword>